<dbReference type="EMBL" id="CP033235">
    <property type="protein sequence ID" value="AZF68153.1"/>
    <property type="molecule type" value="Genomic_DNA"/>
</dbReference>
<dbReference type="Proteomes" id="UP000282269">
    <property type="component" value="Chromosome"/>
</dbReference>
<dbReference type="KEGG" id="ssol:SULB_2651"/>
<organism evidence="11 35">
    <name type="scientific">Saccharolobus solfataricus</name>
    <name type="common">Sulfolobus solfataricus</name>
    <dbReference type="NCBI Taxonomy" id="2287"/>
    <lineage>
        <taxon>Archaea</taxon>
        <taxon>Thermoproteota</taxon>
        <taxon>Thermoprotei</taxon>
        <taxon>Sulfolobales</taxon>
        <taxon>Sulfolobaceae</taxon>
        <taxon>Saccharolobus</taxon>
    </lineage>
</organism>
<dbReference type="EMBL" id="CP033239">
    <property type="protein sequence ID" value="AZF78627.1"/>
    <property type="molecule type" value="Genomic_DNA"/>
</dbReference>
<dbReference type="EMBL" id="CP011057">
    <property type="protein sequence ID" value="AKA80531.2"/>
    <property type="molecule type" value="Genomic_DNA"/>
</dbReference>
<dbReference type="Proteomes" id="UP000033085">
    <property type="component" value="Chromosome"/>
</dbReference>
<evidence type="ECO:0000313" key="28">
    <source>
        <dbReference type="EMBL" id="AZF84971.1"/>
    </source>
</evidence>
<dbReference type="KEGG" id="ssoa:SULA_2650"/>
<dbReference type="EMBL" id="CP011055">
    <property type="protein sequence ID" value="AKA75062.2"/>
    <property type="molecule type" value="Genomic_DNA"/>
</dbReference>
<dbReference type="InterPro" id="IPR025471">
    <property type="entry name" value="DUF4322"/>
</dbReference>
<dbReference type="EMBL" id="CP011057">
    <property type="protein sequence ID" value="AKA80450.2"/>
    <property type="molecule type" value="Genomic_DNA"/>
</dbReference>
<evidence type="ECO:0000313" key="20">
    <source>
        <dbReference type="EMBL" id="AZF77072.1"/>
    </source>
</evidence>
<dbReference type="EMBL" id="CP011056">
    <property type="protein sequence ID" value="AKA77712.2"/>
    <property type="molecule type" value="Genomic_DNA"/>
</dbReference>
<dbReference type="Proteomes" id="UP000273194">
    <property type="component" value="Chromosome"/>
</dbReference>
<evidence type="ECO:0000313" key="13">
    <source>
        <dbReference type="EMBL" id="AZF68153.1"/>
    </source>
</evidence>
<evidence type="ECO:0000313" key="38">
    <source>
        <dbReference type="Proteomes" id="UP000269431"/>
    </source>
</evidence>
<dbReference type="Proteomes" id="UP000273443">
    <property type="component" value="Chromosome"/>
</dbReference>
<dbReference type="EMBL" id="LT549890">
    <property type="protein sequence ID" value="SAI86675.1"/>
    <property type="molecule type" value="Genomic_DNA"/>
</dbReference>
<dbReference type="EMBL" id="CP033236">
    <property type="protein sequence ID" value="AZF70773.1"/>
    <property type="molecule type" value="Genomic_DNA"/>
</dbReference>
<accession>A0A157T308</accession>
<dbReference type="EMBL" id="LT549890">
    <property type="protein sequence ID" value="SAI86399.1"/>
    <property type="molecule type" value="Genomic_DNA"/>
</dbReference>
<dbReference type="Pfam" id="PF01609">
    <property type="entry name" value="DDE_Tnp_1"/>
    <property type="match status" value="1"/>
</dbReference>
<dbReference type="Proteomes" id="UP000275843">
    <property type="component" value="Chromosome"/>
</dbReference>
<evidence type="ECO:0000313" key="32">
    <source>
        <dbReference type="EMBL" id="SAI86675.1"/>
    </source>
</evidence>
<evidence type="ECO:0000313" key="39">
    <source>
        <dbReference type="Proteomes" id="UP000273194"/>
    </source>
</evidence>
<evidence type="ECO:0000313" key="30">
    <source>
        <dbReference type="EMBL" id="SAI85620.1"/>
    </source>
</evidence>
<dbReference type="EMBL" id="CP011057">
    <property type="protein sequence ID" value="AKA80405.2"/>
    <property type="molecule type" value="Genomic_DNA"/>
</dbReference>
<proteinExistence type="predicted"/>
<evidence type="ECO:0000313" key="4">
    <source>
        <dbReference type="EMBL" id="AKA75020.2"/>
    </source>
</evidence>
<dbReference type="KEGG" id="ssoa:SULA_0805"/>
<dbReference type="EMBL" id="CP033241">
    <property type="protein sequence ID" value="AZF84534.1"/>
    <property type="molecule type" value="Genomic_DNA"/>
</dbReference>
<evidence type="ECO:0000313" key="15">
    <source>
        <dbReference type="EMBL" id="AZF70773.1"/>
    </source>
</evidence>
<evidence type="ECO:0000313" key="29">
    <source>
        <dbReference type="EMBL" id="SAI84814.1"/>
    </source>
</evidence>
<evidence type="ECO:0000313" key="42">
    <source>
        <dbReference type="Proteomes" id="UP000278715"/>
    </source>
</evidence>
<dbReference type="Proteomes" id="UP000269431">
    <property type="component" value="Chromosome"/>
</dbReference>
<accession>A0A0E3MHX7</accession>
<dbReference type="EMBL" id="CP033237">
    <property type="protein sequence ID" value="AZF73393.1"/>
    <property type="molecule type" value="Genomic_DNA"/>
</dbReference>
<dbReference type="PANTHER" id="PTHR33252">
    <property type="entry name" value="THIRD ORF IN TRANSPOSON ISC1160"/>
    <property type="match status" value="1"/>
</dbReference>
<evidence type="ECO:0000313" key="41">
    <source>
        <dbReference type="Proteomes" id="UP000275843"/>
    </source>
</evidence>
<evidence type="ECO:0000313" key="11">
    <source>
        <dbReference type="EMBL" id="AKA80450.2"/>
    </source>
</evidence>
<evidence type="ECO:0000313" key="37">
    <source>
        <dbReference type="Proteomes" id="UP000267993"/>
    </source>
</evidence>
<dbReference type="EMBL" id="CP033241">
    <property type="protein sequence ID" value="AZF83868.1"/>
    <property type="molecule type" value="Genomic_DNA"/>
</dbReference>
<evidence type="ECO:0000313" key="8">
    <source>
        <dbReference type="EMBL" id="AKA77756.2"/>
    </source>
</evidence>
<dbReference type="KEGG" id="ssoa:SULA_1394"/>
<evidence type="ECO:0000313" key="31">
    <source>
        <dbReference type="EMBL" id="SAI86399.1"/>
    </source>
</evidence>
<dbReference type="EMBL" id="CP033235">
    <property type="protein sequence ID" value="AZF69209.1"/>
    <property type="molecule type" value="Genomic_DNA"/>
</dbReference>
<dbReference type="GO" id="GO:0006313">
    <property type="term" value="P:DNA transposition"/>
    <property type="evidence" value="ECO:0007669"/>
    <property type="project" value="InterPro"/>
</dbReference>
<dbReference type="EMBL" id="LT549890">
    <property type="protein sequence ID" value="SAI84814.1"/>
    <property type="molecule type" value="Genomic_DNA"/>
</dbReference>
<evidence type="ECO:0000313" key="18">
    <source>
        <dbReference type="EMBL" id="AZF74449.1"/>
    </source>
</evidence>
<evidence type="ECO:0000313" key="17">
    <source>
        <dbReference type="EMBL" id="AZF73393.1"/>
    </source>
</evidence>
<protein>
    <submittedName>
        <fullName evidence="11">ISH3-like element ISC1225 family transposase</fullName>
    </submittedName>
    <submittedName>
        <fullName evidence="30">Transposase in ISC1225</fullName>
    </submittedName>
    <submittedName>
        <fullName evidence="29">Transposase in transposon ISC1225</fullName>
    </submittedName>
</protein>
<name>A0A0E3MHX7_SACSO</name>
<dbReference type="KEGG" id="ssol:SULB_1395"/>
<evidence type="ECO:0000313" key="34">
    <source>
        <dbReference type="Proteomes" id="UP000033085"/>
    </source>
</evidence>
<evidence type="ECO:0000313" key="27">
    <source>
        <dbReference type="EMBL" id="AZF84875.1"/>
    </source>
</evidence>
<dbReference type="Proteomes" id="UP000267993">
    <property type="component" value="Chromosome"/>
</dbReference>
<dbReference type="Proteomes" id="UP000033057">
    <property type="component" value="Chromosome"/>
</dbReference>
<sequence length="376" mass="43580">MTRTQLIEERFKVRKPVLSRGEDKVITPGLPHQNNLQQVGYKLLSMLSFKGRKAEEVSRVLVSACLWNDSVESKSKGYNVSPQTVRNYVEEQGTEVIEKLLESMRRISMEILKGVKEVDISIDWTTKTWYGKPVEGLGSSAKGNSWNYATATTKYQNMVLLLAFVPQVNGMSKDEIVKLLMEQIVGMGFKVGLVTLDAGFYTVEVLKFISQFKFVIGVPVGDVKIYEEFDGEYTTNSKRHKKEEQVKFRLLVYGKEIVKKRKKTVVYFARATNLDLPKREVLKLYNKVRSPIETSYRNIKAFLPFTSSTKFIFRELIFVLAMIFYSLYTVFKNVMTREEFRLLLILCFLDDLSDLKDFIFNLEETLINTIDLFLWR</sequence>
<evidence type="ECO:0000313" key="14">
    <source>
        <dbReference type="EMBL" id="AZF69209.1"/>
    </source>
</evidence>
<dbReference type="InterPro" id="IPR002559">
    <property type="entry name" value="Transposase_11"/>
</dbReference>
<dbReference type="Pfam" id="PF14210">
    <property type="entry name" value="DUF4322"/>
    <property type="match status" value="1"/>
</dbReference>
<evidence type="ECO:0000313" key="35">
    <source>
        <dbReference type="Proteomes" id="UP000033106"/>
    </source>
</evidence>
<evidence type="ECO:0000256" key="1">
    <source>
        <dbReference type="SAM" id="Phobius"/>
    </source>
</evidence>
<evidence type="ECO:0000259" key="2">
    <source>
        <dbReference type="Pfam" id="PF01609"/>
    </source>
</evidence>
<dbReference type="EMBL" id="CP033240">
    <property type="protein sequence ID" value="AZF82283.1"/>
    <property type="molecule type" value="Genomic_DNA"/>
</dbReference>
<evidence type="ECO:0000313" key="25">
    <source>
        <dbReference type="EMBL" id="AZF83868.1"/>
    </source>
</evidence>
<dbReference type="GO" id="GO:0003677">
    <property type="term" value="F:DNA binding"/>
    <property type="evidence" value="ECO:0007669"/>
    <property type="project" value="InterPro"/>
</dbReference>
<evidence type="ECO:0000313" key="7">
    <source>
        <dbReference type="EMBL" id="AKA77712.2"/>
    </source>
</evidence>
<dbReference type="GO" id="GO:0004803">
    <property type="term" value="F:transposase activity"/>
    <property type="evidence" value="ECO:0007669"/>
    <property type="project" value="InterPro"/>
</dbReference>
<evidence type="ECO:0000313" key="43">
    <source>
        <dbReference type="Proteomes" id="UP000282269"/>
    </source>
</evidence>
<evidence type="ECO:0000259" key="3">
    <source>
        <dbReference type="Pfam" id="PF14210"/>
    </source>
</evidence>
<keyword evidence="1" id="KW-0472">Membrane</keyword>
<evidence type="ECO:0000313" key="5">
    <source>
        <dbReference type="EMBL" id="AKA75062.2"/>
    </source>
</evidence>
<reference evidence="36" key="3">
    <citation type="submission" date="2016-04" db="EMBL/GenBank/DDBJ databases">
        <authorList>
            <person name="Shah S.A."/>
            <person name="Garrett R.A."/>
        </authorList>
    </citation>
    <scope>NUCLEOTIDE SEQUENCE [LARGE SCALE GENOMIC DNA]</scope>
    <source>
        <strain evidence="36">ATCC 35091 / DSM 1616 / JCM 8930 / NBRC 15331 / P1</strain>
    </source>
</reference>
<dbReference type="PATRIC" id="fig|2287.6.peg.1441"/>
<feature type="domain" description="Transposase IS4-like" evidence="2">
    <location>
        <begin position="120"/>
        <end position="302"/>
    </location>
</feature>
<dbReference type="EMBL" id="LT549890">
    <property type="protein sequence ID" value="SAI85620.1"/>
    <property type="molecule type" value="Genomic_DNA"/>
</dbReference>
<dbReference type="EMBL" id="CP011056">
    <property type="protein sequence ID" value="AKA77835.2"/>
    <property type="molecule type" value="Genomic_DNA"/>
</dbReference>
<evidence type="ECO:0000313" key="10">
    <source>
        <dbReference type="EMBL" id="AKA80405.2"/>
    </source>
</evidence>
<reference evidence="33 34" key="1">
    <citation type="journal article" date="2015" name="Genome Announc.">
        <title>Complete Genome Sequence of Sulfolobus solfataricus Strain 98/2 and Evolved Derivatives.</title>
        <authorList>
            <person name="McCarthy S."/>
            <person name="Gradnigo J."/>
            <person name="Johnson T."/>
            <person name="Payne S."/>
            <person name="Lipzen A."/>
            <person name="Martin J."/>
            <person name="Schackwitz W."/>
            <person name="Moriyama E."/>
            <person name="Blum P."/>
        </authorList>
    </citation>
    <scope>NUCLEOTIDE SEQUENCE [LARGE SCALE GENOMIC DNA]</scope>
    <source>
        <strain evidence="33">98/2 SULC</strain>
        <strain evidence="4">SARC-B</strain>
        <strain evidence="7">SARC-C</strain>
        <strain evidence="11 35">SULA</strain>
        <strain evidence="34">SULB</strain>
    </source>
</reference>
<dbReference type="EMBL" id="CP033241">
    <property type="protein sequence ID" value="AZF84971.1"/>
    <property type="molecule type" value="Genomic_DNA"/>
</dbReference>
<keyword evidence="1" id="KW-0812">Transmembrane</keyword>
<dbReference type="EMBL" id="CP033237">
    <property type="protein sequence ID" value="AZF74449.1"/>
    <property type="molecule type" value="Genomic_DNA"/>
</dbReference>
<reference evidence="11" key="5">
    <citation type="submission" date="2018-10" db="EMBL/GenBank/DDBJ databases">
        <authorList>
            <person name="McCarthy S."/>
            <person name="Gradnigo J."/>
            <person name="Johnson T."/>
            <person name="Payne S."/>
            <person name="Lipzen A."/>
            <person name="Schackwitz W."/>
            <person name="Martin J."/>
            <person name="Moriyama E."/>
            <person name="Blum P."/>
        </authorList>
    </citation>
    <scope>NUCLEOTIDE SEQUENCE</scope>
    <source>
        <strain evidence="4">SARC-B</strain>
        <strain evidence="7">SARC-C</strain>
        <strain evidence="11">SULA</strain>
    </source>
</reference>
<evidence type="ECO:0000313" key="40">
    <source>
        <dbReference type="Proteomes" id="UP000273443"/>
    </source>
</evidence>
<dbReference type="NCBIfam" id="NF033541">
    <property type="entry name" value="transpos_ISH3"/>
    <property type="match status" value="1"/>
</dbReference>
<dbReference type="PATRIC" id="fig|2287.9.peg.1277"/>
<dbReference type="Proteomes" id="UP000076770">
    <property type="component" value="Chromosome i"/>
</dbReference>
<evidence type="ECO:0000313" key="33">
    <source>
        <dbReference type="Proteomes" id="UP000033057"/>
    </source>
</evidence>
<dbReference type="EMBL" id="CP033241">
    <property type="protein sequence ID" value="AZF84875.1"/>
    <property type="molecule type" value="Genomic_DNA"/>
</dbReference>
<evidence type="ECO:0000313" key="36">
    <source>
        <dbReference type="Proteomes" id="UP000076770"/>
    </source>
</evidence>
<dbReference type="EMBL" id="CP033239">
    <property type="protein sequence ID" value="AZF79677.1"/>
    <property type="molecule type" value="Genomic_DNA"/>
</dbReference>
<dbReference type="EMBL" id="CP033240">
    <property type="protein sequence ID" value="AZF81231.1"/>
    <property type="molecule type" value="Genomic_DNA"/>
</dbReference>
<gene>
    <name evidence="29" type="ORF">SSOP1_1260</name>
    <name evidence="30" type="ORF">SSOP1_2066</name>
    <name evidence="31" type="ORF">SSOP1_2845</name>
    <name evidence="32" type="ORF">SSOP1_3121</name>
    <name evidence="10" type="ORF">SULA_0805</name>
    <name evidence="11" type="ORF">SULA_1394</name>
    <name evidence="12" type="ORF">SULA_2650</name>
    <name evidence="4" type="ORF">SULB_0807</name>
    <name evidence="5" type="ORF">SULB_1395</name>
    <name evidence="6" type="ORF">SULB_2651</name>
    <name evidence="7" type="ORF">SULC_0805</name>
    <name evidence="8" type="ORF">SULC_1393</name>
    <name evidence="9" type="ORF">SULC_2647</name>
    <name evidence="13" type="ORF">SULG_06920</name>
    <name evidence="14" type="ORF">SULG_13495</name>
    <name evidence="15" type="ORF">SULH_06920</name>
    <name evidence="16" type="ORF">SULH_13495</name>
    <name evidence="17" type="ORF">SULI_06920</name>
    <name evidence="18" type="ORF">SULI_13495</name>
    <name evidence="19" type="ORF">SULM_06920</name>
    <name evidence="20" type="ORF">SULM_13485</name>
    <name evidence="21" type="ORF">SULN_06920</name>
    <name evidence="22" type="ORF">SULN_13475</name>
    <name evidence="23" type="ORF">SULO_06930</name>
    <name evidence="24" type="ORF">SULO_13495</name>
    <name evidence="25" type="ORF">SULZ_07165</name>
    <name evidence="26" type="ORF">SULZ_11190</name>
    <name evidence="27" type="ORF">SULZ_13510</name>
    <name evidence="28" type="ORF">SULZ_14160</name>
</gene>
<evidence type="ECO:0000313" key="19">
    <source>
        <dbReference type="EMBL" id="AZF76017.1"/>
    </source>
</evidence>
<dbReference type="AlphaFoldDB" id="A0A0E3MHX7"/>
<evidence type="ECO:0000313" key="22">
    <source>
        <dbReference type="EMBL" id="AZF79677.1"/>
    </source>
</evidence>
<dbReference type="KEGG" id="ssof:SULC_2647"/>
<feature type="domain" description="DUF4322" evidence="3">
    <location>
        <begin position="26"/>
        <end position="91"/>
    </location>
</feature>
<evidence type="ECO:0000313" key="16">
    <source>
        <dbReference type="EMBL" id="AZF71829.1"/>
    </source>
</evidence>
<evidence type="ECO:0000313" key="23">
    <source>
        <dbReference type="EMBL" id="AZF81231.1"/>
    </source>
</evidence>
<reference evidence="37 38" key="4">
    <citation type="journal article" date="2018" name="Proc. Natl. Acad. Sci. U.S.A.">
        <title>Nonmutational mechanism of inheritance in the Archaeon Sulfolobus solfataricus.</title>
        <authorList>
            <person name="Payne S."/>
            <person name="McCarthy S."/>
            <person name="Johnson T."/>
            <person name="North E."/>
            <person name="Blum P."/>
        </authorList>
    </citation>
    <scope>NUCLEOTIDE SEQUENCE [LARGE SCALE GENOMIC DNA]</scope>
    <source>
        <strain evidence="15 37">SARC-H</strain>
        <strain evidence="17 41">SARC-I</strain>
        <strain evidence="21 42">SARC-N</strain>
        <strain evidence="23 43">SARC-O</strain>
        <strain evidence="25 38">SUL120</strain>
        <strain evidence="13 39">SULG</strain>
        <strain evidence="19 40">SULM</strain>
    </source>
</reference>
<evidence type="ECO:0000313" key="12">
    <source>
        <dbReference type="EMBL" id="AKA80531.2"/>
    </source>
</evidence>
<dbReference type="EMBL" id="CP033238">
    <property type="protein sequence ID" value="AZF77072.1"/>
    <property type="molecule type" value="Genomic_DNA"/>
</dbReference>
<evidence type="ECO:0000313" key="6">
    <source>
        <dbReference type="EMBL" id="AKA75143.2"/>
    </source>
</evidence>
<dbReference type="EMBL" id="CP033236">
    <property type="protein sequence ID" value="AZF71829.1"/>
    <property type="molecule type" value="Genomic_DNA"/>
</dbReference>
<dbReference type="EMBL" id="CP011056">
    <property type="protein sequence ID" value="AKA77756.2"/>
    <property type="molecule type" value="Genomic_DNA"/>
</dbReference>
<evidence type="ECO:0000313" key="9">
    <source>
        <dbReference type="EMBL" id="AKA77835.2"/>
    </source>
</evidence>
<dbReference type="Proteomes" id="UP000033106">
    <property type="component" value="Chromosome"/>
</dbReference>
<evidence type="ECO:0000313" key="26">
    <source>
        <dbReference type="EMBL" id="AZF84534.1"/>
    </source>
</evidence>
<dbReference type="EMBL" id="CP033238">
    <property type="protein sequence ID" value="AZF76017.1"/>
    <property type="molecule type" value="Genomic_DNA"/>
</dbReference>
<dbReference type="KEGG" id="ssof:SULC_1393"/>
<reference evidence="29" key="2">
    <citation type="submission" date="2016-04" db="EMBL/GenBank/DDBJ databases">
        <authorList>
            <person name="Evans L.H."/>
            <person name="Alamgir A."/>
            <person name="Owens N."/>
            <person name="Weber N.D."/>
            <person name="Virtaneva K."/>
            <person name="Barbian K."/>
            <person name="Babar A."/>
            <person name="Rosenke K."/>
        </authorList>
    </citation>
    <scope>NUCLEOTIDE SEQUENCE</scope>
    <source>
        <strain evidence="29">P1</strain>
    </source>
</reference>
<keyword evidence="1" id="KW-1133">Transmembrane helix</keyword>
<dbReference type="EMBL" id="CP011055">
    <property type="protein sequence ID" value="AKA75020.2"/>
    <property type="molecule type" value="Genomic_DNA"/>
</dbReference>
<evidence type="ECO:0000313" key="21">
    <source>
        <dbReference type="EMBL" id="AZF78627.1"/>
    </source>
</evidence>
<dbReference type="KEGG" id="ssol:SULB_0807"/>
<dbReference type="Proteomes" id="UP000278715">
    <property type="component" value="Chromosome"/>
</dbReference>
<dbReference type="EMBL" id="CP011055">
    <property type="protein sequence ID" value="AKA75143.2"/>
    <property type="molecule type" value="Genomic_DNA"/>
</dbReference>
<dbReference type="PANTHER" id="PTHR33252:SF2">
    <property type="entry name" value="TRANSPOSASE IS4-LIKE DOMAIN-CONTAINING PROTEIN"/>
    <property type="match status" value="1"/>
</dbReference>
<evidence type="ECO:0000313" key="24">
    <source>
        <dbReference type="EMBL" id="AZF82283.1"/>
    </source>
</evidence>
<dbReference type="KEGG" id="ssof:SULC_0805"/>
<feature type="transmembrane region" description="Helical" evidence="1">
    <location>
        <begin position="311"/>
        <end position="331"/>
    </location>
</feature>